<dbReference type="InterPro" id="IPR035986">
    <property type="entry name" value="PKD_dom_sf"/>
</dbReference>
<name>A0A1I0AKM6_9BACT</name>
<dbReference type="Pfam" id="PF24981">
    <property type="entry name" value="Beta-prop_ATRN-LZTR1"/>
    <property type="match status" value="1"/>
</dbReference>
<dbReference type="Gene3D" id="2.60.40.10">
    <property type="entry name" value="Immunoglobulins"/>
    <property type="match status" value="2"/>
</dbReference>
<dbReference type="InterPro" id="IPR006652">
    <property type="entry name" value="Kelch_1"/>
</dbReference>
<dbReference type="Pfam" id="PF01344">
    <property type="entry name" value="Kelch_1"/>
    <property type="match status" value="1"/>
</dbReference>
<dbReference type="PANTHER" id="PTHR46344:SF27">
    <property type="entry name" value="KELCH REPEAT SUPERFAMILY PROTEIN"/>
    <property type="match status" value="1"/>
</dbReference>
<protein>
    <submittedName>
        <fullName evidence="5">N-acetylneuraminic acid mutarotase</fullName>
    </submittedName>
</protein>
<gene>
    <name evidence="5" type="ORF">SAMN05443639_101705</name>
</gene>
<keyword evidence="3" id="KW-0732">Signal</keyword>
<proteinExistence type="predicted"/>
<dbReference type="SMART" id="SM00612">
    <property type="entry name" value="Kelch"/>
    <property type="match status" value="6"/>
</dbReference>
<dbReference type="InterPro" id="IPR015915">
    <property type="entry name" value="Kelch-typ_b-propeller"/>
</dbReference>
<feature type="chain" id="PRO_5011514658" evidence="3">
    <location>
        <begin position="21"/>
        <end position="680"/>
    </location>
</feature>
<organism evidence="5 6">
    <name type="scientific">Stigmatella erecta</name>
    <dbReference type="NCBI Taxonomy" id="83460"/>
    <lineage>
        <taxon>Bacteria</taxon>
        <taxon>Pseudomonadati</taxon>
        <taxon>Myxococcota</taxon>
        <taxon>Myxococcia</taxon>
        <taxon>Myxococcales</taxon>
        <taxon>Cystobacterineae</taxon>
        <taxon>Archangiaceae</taxon>
        <taxon>Stigmatella</taxon>
    </lineage>
</organism>
<dbReference type="EMBL" id="FOIJ01000001">
    <property type="protein sequence ID" value="SES94256.1"/>
    <property type="molecule type" value="Genomic_DNA"/>
</dbReference>
<evidence type="ECO:0000313" key="6">
    <source>
        <dbReference type="Proteomes" id="UP000199181"/>
    </source>
</evidence>
<dbReference type="InterPro" id="IPR013783">
    <property type="entry name" value="Ig-like_fold"/>
</dbReference>
<evidence type="ECO:0000256" key="3">
    <source>
        <dbReference type="SAM" id="SignalP"/>
    </source>
</evidence>
<evidence type="ECO:0000313" key="5">
    <source>
        <dbReference type="EMBL" id="SES94256.1"/>
    </source>
</evidence>
<keyword evidence="6" id="KW-1185">Reference proteome</keyword>
<accession>A0A1I0AKM6</accession>
<dbReference type="InterPro" id="IPR056737">
    <property type="entry name" value="Beta-prop_ATRN-MKLN-like"/>
</dbReference>
<dbReference type="SUPFAM" id="SSF117281">
    <property type="entry name" value="Kelch motif"/>
    <property type="match status" value="2"/>
</dbReference>
<evidence type="ECO:0000256" key="2">
    <source>
        <dbReference type="ARBA" id="ARBA00022737"/>
    </source>
</evidence>
<dbReference type="Proteomes" id="UP000199181">
    <property type="component" value="Unassembled WGS sequence"/>
</dbReference>
<dbReference type="Pfam" id="PF17963">
    <property type="entry name" value="Big_9"/>
    <property type="match status" value="1"/>
</dbReference>
<feature type="domain" description="Attractin/MKLN-like beta-propeller" evidence="4">
    <location>
        <begin position="435"/>
        <end position="664"/>
    </location>
</feature>
<evidence type="ECO:0000256" key="1">
    <source>
        <dbReference type="ARBA" id="ARBA00022441"/>
    </source>
</evidence>
<dbReference type="AlphaFoldDB" id="A0A1I0AKM6"/>
<evidence type="ECO:0000259" key="4">
    <source>
        <dbReference type="Pfam" id="PF24981"/>
    </source>
</evidence>
<keyword evidence="2" id="KW-0677">Repeat</keyword>
<reference evidence="6" key="1">
    <citation type="submission" date="2016-10" db="EMBL/GenBank/DDBJ databases">
        <authorList>
            <person name="Varghese N."/>
            <person name="Submissions S."/>
        </authorList>
    </citation>
    <scope>NUCLEOTIDE SEQUENCE [LARGE SCALE GENOMIC DNA]</scope>
    <source>
        <strain evidence="6">DSM 16858</strain>
    </source>
</reference>
<sequence length="680" mass="69853">MSLLRLFAVPLLMLAVLVGCEPSPLPPAGAPTGTMRLAVDTSSAVPGDVSRVTVTVSASDMASLSTQLVFTDGTWSGVLEGIPAGPHRTFLAQAFTAVGILRYEGRAEDVTVTADATGLVALTLQDVTPPPPLINEAPLIDSLRVNPSTVVPGGSVSLTVSAHDPNAGDTLSFAWEAPSGSFSAPTQPQTLWAAPATQGAVPLVLTVSDSRGAALSVSVTVNVSQGSGASEVKVGFNTAPKLVALTSTQSYLNVGQPTALSVSATDVDGDSLSYQWNTTCAGSFTDTAASSAAFTPSALPTSPCNNCQVSVTVKDGRGGQNTGHLALCVSKGVVWRATGSWTAVDAMAARRYEHTATLLPGGQVLVLGGWSDTGFLAAAEVFNPATGTWSPTAPMSKAHFWHAATLLPNGKVLVSGGSNGNGFLAASEVYDPATGTWSLSGSLSTPRYRQTATLLLDGRVLIVGGIYNSSRLASSEVYDPATGAWSPTGALPTPIYRQTATLLPNGKVLLAGGESPAGYLAAAHVYDPGTGTWSPTNAMLSKRAGHTATVLANGKVLVSGGENSQSGRYLAASELYDPATGTWSPTNSLSTPRSWHTATRLANGKVLITGGYNEVGSRYLAASELYDPDTGTWSPTGSLATPRYVHTATRLDDGRVLITGGYNTSAYLSSAEVYDPPTAF</sequence>
<dbReference type="PANTHER" id="PTHR46344">
    <property type="entry name" value="OS02G0202900 PROTEIN"/>
    <property type="match status" value="1"/>
</dbReference>
<dbReference type="PROSITE" id="PS51257">
    <property type="entry name" value="PROKAR_LIPOPROTEIN"/>
    <property type="match status" value="1"/>
</dbReference>
<dbReference type="RefSeq" id="WP_245767102.1">
    <property type="nucleotide sequence ID" value="NZ_FOIJ01000001.1"/>
</dbReference>
<dbReference type="SUPFAM" id="SSF49299">
    <property type="entry name" value="PKD domain"/>
    <property type="match status" value="1"/>
</dbReference>
<keyword evidence="1" id="KW-0880">Kelch repeat</keyword>
<dbReference type="Gene3D" id="2.120.10.80">
    <property type="entry name" value="Kelch-type beta propeller"/>
    <property type="match status" value="2"/>
</dbReference>
<feature type="signal peptide" evidence="3">
    <location>
        <begin position="1"/>
        <end position="20"/>
    </location>
</feature>